<evidence type="ECO:0000256" key="1">
    <source>
        <dbReference type="SAM" id="Coils"/>
    </source>
</evidence>
<evidence type="ECO:0000256" key="2">
    <source>
        <dbReference type="SAM" id="MobiDB-lite"/>
    </source>
</evidence>
<accession>A0ABR2ZMP8</accession>
<feature type="compositionally biased region" description="Basic and acidic residues" evidence="2">
    <location>
        <begin position="175"/>
        <end position="191"/>
    </location>
</feature>
<protein>
    <recommendedName>
        <fullName evidence="5">CxC1-like cysteine cluster associated with KDZ transposases domain-containing protein</fullName>
    </recommendedName>
</protein>
<evidence type="ECO:0000313" key="4">
    <source>
        <dbReference type="Proteomes" id="UP001437256"/>
    </source>
</evidence>
<organism evidence="3 4">
    <name type="scientific">Marasmius tenuissimus</name>
    <dbReference type="NCBI Taxonomy" id="585030"/>
    <lineage>
        <taxon>Eukaryota</taxon>
        <taxon>Fungi</taxon>
        <taxon>Dikarya</taxon>
        <taxon>Basidiomycota</taxon>
        <taxon>Agaricomycotina</taxon>
        <taxon>Agaricomycetes</taxon>
        <taxon>Agaricomycetidae</taxon>
        <taxon>Agaricales</taxon>
        <taxon>Marasmiineae</taxon>
        <taxon>Marasmiaceae</taxon>
        <taxon>Marasmius</taxon>
    </lineage>
</organism>
<feature type="compositionally biased region" description="Basic and acidic residues" evidence="2">
    <location>
        <begin position="224"/>
        <end position="244"/>
    </location>
</feature>
<dbReference type="PANTHER" id="PTHR33096:SF1">
    <property type="entry name" value="CXC1-LIKE CYSTEINE CLUSTER ASSOCIATED WITH KDZ TRANSPOSASES DOMAIN-CONTAINING PROTEIN"/>
    <property type="match status" value="1"/>
</dbReference>
<reference evidence="3 4" key="1">
    <citation type="submission" date="2024-05" db="EMBL/GenBank/DDBJ databases">
        <title>A draft genome resource for the thread blight pathogen Marasmius tenuissimus strain MS-2.</title>
        <authorList>
            <person name="Yulfo-Soto G.E."/>
            <person name="Baruah I.K."/>
            <person name="Amoako-Attah I."/>
            <person name="Bukari Y."/>
            <person name="Meinhardt L.W."/>
            <person name="Bailey B.A."/>
            <person name="Cohen S.P."/>
        </authorList>
    </citation>
    <scope>NUCLEOTIDE SEQUENCE [LARGE SCALE GENOMIC DNA]</scope>
    <source>
        <strain evidence="3 4">MS-2</strain>
    </source>
</reference>
<evidence type="ECO:0000313" key="3">
    <source>
        <dbReference type="EMBL" id="KAL0062678.1"/>
    </source>
</evidence>
<dbReference type="PANTHER" id="PTHR33096">
    <property type="entry name" value="CXC2 DOMAIN-CONTAINING PROTEIN"/>
    <property type="match status" value="1"/>
</dbReference>
<evidence type="ECO:0008006" key="5">
    <source>
        <dbReference type="Google" id="ProtNLM"/>
    </source>
</evidence>
<dbReference type="Pfam" id="PF18758">
    <property type="entry name" value="KDZ"/>
    <property type="match status" value="1"/>
</dbReference>
<feature type="compositionally biased region" description="Basic residues" evidence="2">
    <location>
        <begin position="316"/>
        <end position="325"/>
    </location>
</feature>
<feature type="coiled-coil region" evidence="1">
    <location>
        <begin position="707"/>
        <end position="734"/>
    </location>
</feature>
<keyword evidence="4" id="KW-1185">Reference proteome</keyword>
<feature type="region of interest" description="Disordered" evidence="2">
    <location>
        <begin position="312"/>
        <end position="338"/>
    </location>
</feature>
<dbReference type="Proteomes" id="UP001437256">
    <property type="component" value="Unassembled WGS sequence"/>
</dbReference>
<dbReference type="EMBL" id="JBBXMP010000099">
    <property type="protein sequence ID" value="KAL0062678.1"/>
    <property type="molecule type" value="Genomic_DNA"/>
</dbReference>
<gene>
    <name evidence="3" type="ORF">AAF712_010441</name>
</gene>
<feature type="region of interest" description="Disordered" evidence="2">
    <location>
        <begin position="175"/>
        <end position="245"/>
    </location>
</feature>
<name>A0ABR2ZMP8_9AGAR</name>
<sequence length="853" mass="98635">MDEEPAITTLHMRRRTNQAARWNGEILPQLLGPYMALLRQTRNLRINPEIESTPSPCTCTGNTASLEVAVVRFDRIDKIVLFRGLFLCAPLQPTLAVDMKLLDLVTRLFLRVSPNQTAWSSTLEDFIAARGYRLQGEDPLRRRFANALQWYNALQQRCEAFLDDLIADQRENLLQERERAPSETRDEEERFWTGGGGSGSSQDEMPGVRIVGDESGSSEDETQEGARKQRRVVFERPESSRKQPSDYLRSRCSVCFGGDSDRRPSSGFNAIVCVDACFTQKHNKQHHRDPRKEFHKSVFVPEHVVKEMERKVERLRPRKTKKKSSKDKEADMPDGLEGPLKVPTSVLDGCEESFTAADERREKASTKYFDCTALMGLLCRHDRVLWLTQGFGLSDGEGCERFWHSISKLIPYLRVAGYHHRVYTLDIQINYLDKQNLEQLGQWIARKDHQARVKLQEAEYQLKTCGVMENVLRKEWTDQVADQTKPLPAQSKKKGRKAVEEVVRLRQAAHELEQTSSRLTQSLANLQNDAYDHLDTMERLAKCREDIKRANQTLRQKEKLLGVKEKEEVRHLLESPYLRARINALALKTRLMQKLRSRKFERDRIERSFRKTQAEQRAHHQIEDSVKKKDPGIQQIARRYNKLCTEMQGYIAKGQAPHNAVAPKEIVLEGLFSLDIDDDIWQDIGLSDRAEDGRPPLWLSDENVHTGIQYLLQRDRCEEELERLQEERDAMQIWFGEEWDTVLLSIDQSDNEDERYMLEGRRNDLASLCARWIEDLRRVEASVGVREWGPSASELANASSLRLTNIIEEFNDIRNALDDEDELEMDEVEDVVDSGLYEHLAMLDLSDRESETD</sequence>
<keyword evidence="1" id="KW-0175">Coiled coil</keyword>
<proteinExistence type="predicted"/>
<feature type="coiled-coil region" evidence="1">
    <location>
        <begin position="509"/>
        <end position="567"/>
    </location>
</feature>
<dbReference type="InterPro" id="IPR040521">
    <property type="entry name" value="KDZ"/>
</dbReference>
<comment type="caution">
    <text evidence="3">The sequence shown here is derived from an EMBL/GenBank/DDBJ whole genome shotgun (WGS) entry which is preliminary data.</text>
</comment>